<protein>
    <submittedName>
        <fullName evidence="1">Uncharacterized protein</fullName>
    </submittedName>
</protein>
<sequence>MTNSDQYIELYNEKLMNDNGNLNGAISRANFPADTDWFKEIFRTSIINSNDFSASGSLGSLIIMLV</sequence>
<proteinExistence type="predicted"/>
<name>A0A432DY32_9FLAO</name>
<evidence type="ECO:0000313" key="1">
    <source>
        <dbReference type="EMBL" id="RTZ49264.1"/>
    </source>
</evidence>
<comment type="caution">
    <text evidence="1">The sequence shown here is derived from an EMBL/GenBank/DDBJ whole genome shotgun (WGS) entry which is preliminary data.</text>
</comment>
<dbReference type="AlphaFoldDB" id="A0A432DY32"/>
<dbReference type="EMBL" id="RYFC01000001">
    <property type="protein sequence ID" value="RTZ49264.1"/>
    <property type="molecule type" value="Genomic_DNA"/>
</dbReference>
<reference evidence="1 2" key="1">
    <citation type="submission" date="2018-12" db="EMBL/GenBank/DDBJ databases">
        <title>Draft Genome Sequence of Chryseobacterium arthrosphaerae strain ED882-96 Isolated from the Blood of a Patient with Liver Cirrhosis in Taiwan.</title>
        <authorList>
            <person name="Lin J.-N."/>
            <person name="Lai C.-H."/>
            <person name="Yang C.-H."/>
            <person name="Huang Y.-H."/>
        </authorList>
    </citation>
    <scope>NUCLEOTIDE SEQUENCE [LARGE SCALE GENOMIC DNA]</scope>
    <source>
        <strain evidence="1 2">ED882-96</strain>
    </source>
</reference>
<evidence type="ECO:0000313" key="2">
    <source>
        <dbReference type="Proteomes" id="UP000276953"/>
    </source>
</evidence>
<dbReference type="Proteomes" id="UP000276953">
    <property type="component" value="Unassembled WGS sequence"/>
</dbReference>
<accession>A0A432DY32</accession>
<organism evidence="1 2">
    <name type="scientific">Chryseobacterium arthrosphaerae</name>
    <dbReference type="NCBI Taxonomy" id="651561"/>
    <lineage>
        <taxon>Bacteria</taxon>
        <taxon>Pseudomonadati</taxon>
        <taxon>Bacteroidota</taxon>
        <taxon>Flavobacteriia</taxon>
        <taxon>Flavobacteriales</taxon>
        <taxon>Weeksellaceae</taxon>
        <taxon>Chryseobacterium group</taxon>
        <taxon>Chryseobacterium</taxon>
    </lineage>
</organism>
<gene>
    <name evidence="1" type="ORF">EJ377_00675</name>
</gene>